<dbReference type="Gene3D" id="3.40.50.300">
    <property type="entry name" value="P-loop containing nucleotide triphosphate hydrolases"/>
    <property type="match status" value="1"/>
</dbReference>
<dbReference type="RefSeq" id="XP_017779069.1">
    <property type="nucleotide sequence ID" value="XM_017923580.1"/>
</dbReference>
<keyword evidence="4" id="KW-1185">Reference proteome</keyword>
<dbReference type="SUPFAM" id="SSF52540">
    <property type="entry name" value="P-loop containing nucleoside triphosphate hydrolases"/>
    <property type="match status" value="1"/>
</dbReference>
<dbReference type="Pfam" id="PF21376">
    <property type="entry name" value="TOR1A_C"/>
    <property type="match status" value="1"/>
</dbReference>
<name>A0ABM1MWW9_NICVS</name>
<organism evidence="4 6">
    <name type="scientific">Nicrophorus vespilloides</name>
    <name type="common">Boreal carrion beetle</name>
    <dbReference type="NCBI Taxonomy" id="110193"/>
    <lineage>
        <taxon>Eukaryota</taxon>
        <taxon>Metazoa</taxon>
        <taxon>Ecdysozoa</taxon>
        <taxon>Arthropoda</taxon>
        <taxon>Hexapoda</taxon>
        <taxon>Insecta</taxon>
        <taxon>Pterygota</taxon>
        <taxon>Neoptera</taxon>
        <taxon>Endopterygota</taxon>
        <taxon>Coleoptera</taxon>
        <taxon>Polyphaga</taxon>
        <taxon>Staphyliniformia</taxon>
        <taxon>Silphidae</taxon>
        <taxon>Nicrophorinae</taxon>
        <taxon>Nicrophorus</taxon>
    </lineage>
</organism>
<dbReference type="InterPro" id="IPR027417">
    <property type="entry name" value="P-loop_NTPase"/>
</dbReference>
<dbReference type="InterPro" id="IPR010448">
    <property type="entry name" value="Torsin"/>
</dbReference>
<evidence type="ECO:0000259" key="3">
    <source>
        <dbReference type="Pfam" id="PF21376"/>
    </source>
</evidence>
<evidence type="ECO:0000313" key="6">
    <source>
        <dbReference type="RefSeq" id="XP_017779069.1"/>
    </source>
</evidence>
<dbReference type="PANTHER" id="PTHR10760:SF2">
    <property type="entry name" value="LD13476P-RELATED"/>
    <property type="match status" value="1"/>
</dbReference>
<evidence type="ECO:0000313" key="5">
    <source>
        <dbReference type="RefSeq" id="XP_017774796.1"/>
    </source>
</evidence>
<dbReference type="Proteomes" id="UP000695000">
    <property type="component" value="Unplaced"/>
</dbReference>
<dbReference type="InterPro" id="IPR049337">
    <property type="entry name" value="TOR1A_C"/>
</dbReference>
<comment type="similarity">
    <text evidence="1">Belongs to the ClpA/ClpB family. Torsin subfamily.</text>
</comment>
<reference evidence="5 6" key="1">
    <citation type="submission" date="2025-05" db="UniProtKB">
        <authorList>
            <consortium name="RefSeq"/>
        </authorList>
    </citation>
    <scope>IDENTIFICATION</scope>
    <source>
        <tissue evidence="5">Whole Larva</tissue>
    </source>
</reference>
<evidence type="ECO:0000256" key="1">
    <source>
        <dbReference type="ARBA" id="ARBA00006235"/>
    </source>
</evidence>
<feature type="signal peptide" evidence="2">
    <location>
        <begin position="1"/>
        <end position="21"/>
    </location>
</feature>
<proteinExistence type="inferred from homology"/>
<dbReference type="GeneID" id="108564514"/>
<protein>
    <submittedName>
        <fullName evidence="5 6">Torsin-1A-like</fullName>
    </submittedName>
</protein>
<evidence type="ECO:0000256" key="2">
    <source>
        <dbReference type="SAM" id="SignalP"/>
    </source>
</evidence>
<feature type="chain" id="PRO_5045022740" evidence="2">
    <location>
        <begin position="22"/>
        <end position="333"/>
    </location>
</feature>
<gene>
    <name evidence="6" type="primary">LOC108564514</name>
    <name evidence="5" type="synonym">LOC108561394</name>
</gene>
<dbReference type="RefSeq" id="XP_017774796.1">
    <property type="nucleotide sequence ID" value="XM_017919307.1"/>
</dbReference>
<evidence type="ECO:0000313" key="4">
    <source>
        <dbReference type="Proteomes" id="UP000695000"/>
    </source>
</evidence>
<accession>A0ABM1MWW9</accession>
<dbReference type="PANTHER" id="PTHR10760">
    <property type="entry name" value="TORSIN"/>
    <property type="match status" value="1"/>
</dbReference>
<dbReference type="Pfam" id="PF06309">
    <property type="entry name" value="Torsin"/>
    <property type="match status" value="1"/>
</dbReference>
<keyword evidence="2" id="KW-0732">Signal</keyword>
<sequence>MSFKSILFTTLVLSLTKSVISFSFGEFFHDNVVCLFGECCGRKQIKADFYKLENLLYYNIYGQHLANKIVIAAMKSHWDSPHAQKALTLSFHGWPGSGKNYITRFIKESVYLKGSNSRFVHHFMGRVHFPQEKDVPLYRENLYNWIKGNVSECPYQIFIFDEVDKMPDRVLDVIKPMIDYNENVDKVDYRKCVFIFLSNTGGSIITRETLKLWKEGIKREDIQLKHFEQHISKGVFNEKGGFYHSDTIKSNLIDHYIPFLPMEMEHVRLCIVNLFEMRQIKKPSEEAITEVLDFIEWGPEPERKYSKTGCKRLSQKVALVAHKYRKSNSKEEL</sequence>
<feature type="domain" description="Torsin-1A C-terminal" evidence="3">
    <location>
        <begin position="263"/>
        <end position="317"/>
    </location>
</feature>
<dbReference type="GeneID" id="108561394"/>